<protein>
    <submittedName>
        <fullName evidence="6">ZIP family metal transporter</fullName>
    </submittedName>
</protein>
<accession>A0AA49JW24</accession>
<dbReference type="AlphaFoldDB" id="A0AA49JW24"/>
<organism evidence="6">
    <name type="scientific">Pseudogemmatithrix spongiicola</name>
    <dbReference type="NCBI Taxonomy" id="3062599"/>
    <lineage>
        <taxon>Bacteria</taxon>
        <taxon>Pseudomonadati</taxon>
        <taxon>Gemmatimonadota</taxon>
        <taxon>Gemmatimonadia</taxon>
        <taxon>Gemmatimonadales</taxon>
        <taxon>Gemmatimonadaceae</taxon>
        <taxon>Pseudogemmatithrix</taxon>
    </lineage>
</organism>
<evidence type="ECO:0000256" key="2">
    <source>
        <dbReference type="ARBA" id="ARBA00022692"/>
    </source>
</evidence>
<sequence>MTPWIPTFASLLAVTGVPLLVLAVLASTGRTLGRLLPTLVSFGAGALLGAAVFHLLPEAYERHPSVGFVALSVAAGVIGSYVVERWLHKVQHTAHEAAPREPALSAFDDPAMVAVSFGADAVHNFVDGALIAAAFLAGTGPGIATAIAMLAHELPREIGTFGVFVHYGTRPRRAVGYAFISGLLAFAGAALTLWFGEETAHAAEVVVPVAAGSFLFVGGAVMLSQLKAQRTWDLPRSQLAACALGFALSAAAALLSGGH</sequence>
<feature type="transmembrane region" description="Helical" evidence="5">
    <location>
        <begin position="238"/>
        <end position="257"/>
    </location>
</feature>
<gene>
    <name evidence="6" type="ORF">Strain138_002234</name>
    <name evidence="7" type="ORF">Strain318_002233</name>
</gene>
<dbReference type="GO" id="GO:0016020">
    <property type="term" value="C:membrane"/>
    <property type="evidence" value="ECO:0007669"/>
    <property type="project" value="UniProtKB-SubCell"/>
</dbReference>
<evidence type="ECO:0000256" key="3">
    <source>
        <dbReference type="ARBA" id="ARBA00022989"/>
    </source>
</evidence>
<keyword evidence="3 5" id="KW-1133">Transmembrane helix</keyword>
<dbReference type="InterPro" id="IPR003689">
    <property type="entry name" value="ZIP"/>
</dbReference>
<evidence type="ECO:0000313" key="6">
    <source>
        <dbReference type="EMBL" id="WKW12923.1"/>
    </source>
</evidence>
<evidence type="ECO:0000256" key="1">
    <source>
        <dbReference type="ARBA" id="ARBA00004141"/>
    </source>
</evidence>
<accession>A0AA49K1M0</accession>
<proteinExistence type="predicted"/>
<evidence type="ECO:0000313" key="8">
    <source>
        <dbReference type="Proteomes" id="UP001229955"/>
    </source>
</evidence>
<dbReference type="GO" id="GO:0005385">
    <property type="term" value="F:zinc ion transmembrane transporter activity"/>
    <property type="evidence" value="ECO:0007669"/>
    <property type="project" value="TreeGrafter"/>
</dbReference>
<comment type="subcellular location">
    <subcellularLocation>
        <location evidence="1">Membrane</location>
        <topology evidence="1">Multi-pass membrane protein</topology>
    </subcellularLocation>
</comment>
<dbReference type="GO" id="GO:0006882">
    <property type="term" value="P:intracellular zinc ion homeostasis"/>
    <property type="evidence" value="ECO:0007669"/>
    <property type="project" value="TreeGrafter"/>
</dbReference>
<dbReference type="PANTHER" id="PTHR16950">
    <property type="entry name" value="ZINC TRANSPORTER SLC39A7 HISTIDINE-RICH MEMBRANE PROTEIN KE4"/>
    <property type="match status" value="1"/>
</dbReference>
<evidence type="ECO:0000313" key="7">
    <source>
        <dbReference type="EMBL" id="WKW15830.1"/>
    </source>
</evidence>
<feature type="transmembrane region" description="Helical" evidence="5">
    <location>
        <begin position="65"/>
        <end position="83"/>
    </location>
</feature>
<dbReference type="EMBL" id="CP130612">
    <property type="protein sequence ID" value="WKW12923.1"/>
    <property type="molecule type" value="Genomic_DNA"/>
</dbReference>
<evidence type="ECO:0000256" key="5">
    <source>
        <dbReference type="SAM" id="Phobius"/>
    </source>
</evidence>
<feature type="transmembrane region" description="Helical" evidence="5">
    <location>
        <begin position="129"/>
        <end position="151"/>
    </location>
</feature>
<reference evidence="6" key="1">
    <citation type="submission" date="2023-07" db="EMBL/GenBank/DDBJ databases">
        <authorList>
            <person name="Haufschild T."/>
            <person name="Kallscheuer N."/>
            <person name="Hammer J."/>
            <person name="Kohn T."/>
            <person name="Kabuu M."/>
            <person name="Jogler M."/>
            <person name="Wohfarth N."/>
            <person name="Heuer A."/>
            <person name="Rohde M."/>
            <person name="van Teeseling M.C.F."/>
            <person name="Jogler C."/>
        </authorList>
    </citation>
    <scope>NUCLEOTIDE SEQUENCE</scope>
    <source>
        <strain evidence="6">Strain 138</strain>
        <strain evidence="7">Strain 318</strain>
    </source>
</reference>
<name>A0AA49JW24_9BACT</name>
<feature type="transmembrane region" description="Helical" evidence="5">
    <location>
        <begin position="174"/>
        <end position="195"/>
    </location>
</feature>
<dbReference type="EMBL" id="CP130613">
    <property type="protein sequence ID" value="WKW15830.1"/>
    <property type="molecule type" value="Genomic_DNA"/>
</dbReference>
<feature type="transmembrane region" description="Helical" evidence="5">
    <location>
        <begin position="207"/>
        <end position="226"/>
    </location>
</feature>
<keyword evidence="8" id="KW-1185">Reference proteome</keyword>
<dbReference type="Proteomes" id="UP001229955">
    <property type="component" value="Chromosome"/>
</dbReference>
<dbReference type="RefSeq" id="WP_367885790.1">
    <property type="nucleotide sequence ID" value="NZ_CP130612.1"/>
</dbReference>
<keyword evidence="4 5" id="KW-0472">Membrane</keyword>
<keyword evidence="2 5" id="KW-0812">Transmembrane</keyword>
<feature type="transmembrane region" description="Helical" evidence="5">
    <location>
        <begin position="36"/>
        <end position="56"/>
    </location>
</feature>
<dbReference type="PANTHER" id="PTHR16950:SF16">
    <property type="entry name" value="ZINC TRANSPORTER ZIP13"/>
    <property type="match status" value="1"/>
</dbReference>
<dbReference type="Pfam" id="PF02535">
    <property type="entry name" value="Zip"/>
    <property type="match status" value="2"/>
</dbReference>
<dbReference type="KEGG" id="pspc:Strain318_002233"/>
<evidence type="ECO:0000256" key="4">
    <source>
        <dbReference type="ARBA" id="ARBA00023136"/>
    </source>
</evidence>